<dbReference type="Proteomes" id="UP000264006">
    <property type="component" value="Chromosome"/>
</dbReference>
<evidence type="ECO:0000313" key="7">
    <source>
        <dbReference type="Proteomes" id="UP000264006"/>
    </source>
</evidence>
<evidence type="ECO:0000256" key="2">
    <source>
        <dbReference type="ARBA" id="ARBA00023002"/>
    </source>
</evidence>
<dbReference type="Pfam" id="PF08327">
    <property type="entry name" value="AHSA1"/>
    <property type="match status" value="1"/>
</dbReference>
<comment type="similarity">
    <text evidence="1">Belongs to the AHA1 family.</text>
</comment>
<reference evidence="6 7" key="1">
    <citation type="submission" date="2018-09" db="EMBL/GenBank/DDBJ databases">
        <title>Complete genome sequence of Euzebya sp. DY32-46 isolated from seawater of Pacific Ocean.</title>
        <authorList>
            <person name="Xu L."/>
            <person name="Wu Y.-H."/>
            <person name="Xu X.-W."/>
        </authorList>
    </citation>
    <scope>NUCLEOTIDE SEQUENCE [LARGE SCALE GENOMIC DNA]</scope>
    <source>
        <strain evidence="6 7">DY32-46</strain>
    </source>
</reference>
<dbReference type="SUPFAM" id="SSF55961">
    <property type="entry name" value="Bet v1-like"/>
    <property type="match status" value="1"/>
</dbReference>
<accession>A0A346Y2Y1</accession>
<dbReference type="GO" id="GO:0005829">
    <property type="term" value="C:cytosol"/>
    <property type="evidence" value="ECO:0007669"/>
    <property type="project" value="TreeGrafter"/>
</dbReference>
<dbReference type="GO" id="GO:0016627">
    <property type="term" value="F:oxidoreductase activity, acting on the CH-CH group of donors"/>
    <property type="evidence" value="ECO:0007669"/>
    <property type="project" value="TreeGrafter"/>
</dbReference>
<keyword evidence="7" id="KW-1185">Reference proteome</keyword>
<evidence type="ECO:0000259" key="4">
    <source>
        <dbReference type="Pfam" id="PF01243"/>
    </source>
</evidence>
<gene>
    <name evidence="6" type="ORF">DVS28_a4161</name>
</gene>
<dbReference type="Pfam" id="PF01243">
    <property type="entry name" value="PNPOx_N"/>
    <property type="match status" value="1"/>
</dbReference>
<name>A0A346Y2Y1_9ACTN</name>
<dbReference type="RefSeq" id="WP_216826183.1">
    <property type="nucleotide sequence ID" value="NZ_CP031165.1"/>
</dbReference>
<dbReference type="InterPro" id="IPR052019">
    <property type="entry name" value="F420H2_bilvrd_red/Heme_oxyg"/>
</dbReference>
<dbReference type="InterPro" id="IPR013538">
    <property type="entry name" value="ASHA1/2-like_C"/>
</dbReference>
<dbReference type="InterPro" id="IPR012349">
    <property type="entry name" value="Split_barrel_FMN-bd"/>
</dbReference>
<dbReference type="Gene3D" id="2.30.110.10">
    <property type="entry name" value="Electron Transport, Fmn-binding Protein, Chain A"/>
    <property type="match status" value="1"/>
</dbReference>
<dbReference type="AlphaFoldDB" id="A0A346Y2Y1"/>
<dbReference type="KEGG" id="euz:DVS28_a4161"/>
<dbReference type="PANTHER" id="PTHR35176:SF4">
    <property type="entry name" value="PYRIDOXAMINE 5'-PHOSPHATE OXIDASE-RELATED FMN-BINDING"/>
    <property type="match status" value="1"/>
</dbReference>
<sequence length="342" mass="36370">MPAPMSATNLTRQFDGGEAQPNDPGATIDWAELVDRLHAGGTFWLTTMDVDGQPHTRPVFAVVVDQAIHVSSSSTAVKTRHLAGHGSTSIALGTEGLDIVWTGTPRRVVDADRLAAVVDAYRAAYGWDVAVDGDARALTAPYGAPTAGPPPYEVFRIEPRTVHAVATDESLAGRSTRWDFDPPGPSARVDRESRIIDASARQVFDALVDPTALAQWLPPEGMSGRFEHADIRPGGSYRLVLLPDDPVGSGKAGDGTDVVEARIVDIVRDRRIVHAVDFESDDPAFHGTMTMTWTLAPVGGGTRVEVIATNVPAGVSPEDHSAGLSSSLANLADWLAEPTPRH</sequence>
<protein>
    <submittedName>
        <fullName evidence="6">Aha1 domain family protein</fullName>
    </submittedName>
</protein>
<organism evidence="6 7">
    <name type="scientific">Euzebya pacifica</name>
    <dbReference type="NCBI Taxonomy" id="1608957"/>
    <lineage>
        <taxon>Bacteria</taxon>
        <taxon>Bacillati</taxon>
        <taxon>Actinomycetota</taxon>
        <taxon>Nitriliruptoria</taxon>
        <taxon>Euzebyales</taxon>
    </lineage>
</organism>
<dbReference type="InterPro" id="IPR023393">
    <property type="entry name" value="START-like_dom_sf"/>
</dbReference>
<feature type="domain" description="Activator of Hsp90 ATPase homologue 1/2-like C-terminal" evidence="5">
    <location>
        <begin position="197"/>
        <end position="335"/>
    </location>
</feature>
<dbReference type="InterPro" id="IPR011576">
    <property type="entry name" value="Pyridox_Oxase_N"/>
</dbReference>
<evidence type="ECO:0000259" key="5">
    <source>
        <dbReference type="Pfam" id="PF08327"/>
    </source>
</evidence>
<proteinExistence type="inferred from homology"/>
<evidence type="ECO:0000256" key="1">
    <source>
        <dbReference type="ARBA" id="ARBA00006817"/>
    </source>
</evidence>
<dbReference type="Gene3D" id="3.30.530.20">
    <property type="match status" value="1"/>
</dbReference>
<feature type="compositionally biased region" description="Polar residues" evidence="3">
    <location>
        <begin position="1"/>
        <end position="12"/>
    </location>
</feature>
<dbReference type="GO" id="GO:0070967">
    <property type="term" value="F:coenzyme F420 binding"/>
    <property type="evidence" value="ECO:0007669"/>
    <property type="project" value="TreeGrafter"/>
</dbReference>
<dbReference type="PANTHER" id="PTHR35176">
    <property type="entry name" value="HEME OXYGENASE HI_0854-RELATED"/>
    <property type="match status" value="1"/>
</dbReference>
<feature type="domain" description="Pyridoxamine 5'-phosphate oxidase N-terminal" evidence="4">
    <location>
        <begin position="32"/>
        <end position="165"/>
    </location>
</feature>
<evidence type="ECO:0000313" key="6">
    <source>
        <dbReference type="EMBL" id="AXV08828.1"/>
    </source>
</evidence>
<dbReference type="SUPFAM" id="SSF50475">
    <property type="entry name" value="FMN-binding split barrel"/>
    <property type="match status" value="1"/>
</dbReference>
<evidence type="ECO:0000256" key="3">
    <source>
        <dbReference type="SAM" id="MobiDB-lite"/>
    </source>
</evidence>
<feature type="region of interest" description="Disordered" evidence="3">
    <location>
        <begin position="1"/>
        <end position="25"/>
    </location>
</feature>
<keyword evidence="2" id="KW-0560">Oxidoreductase</keyword>
<dbReference type="EMBL" id="CP031165">
    <property type="protein sequence ID" value="AXV08828.1"/>
    <property type="molecule type" value="Genomic_DNA"/>
</dbReference>